<evidence type="ECO:0000313" key="8">
    <source>
        <dbReference type="EMBL" id="OUJ19061.1"/>
    </source>
</evidence>
<feature type="domain" description="Radical SAM core" evidence="7">
    <location>
        <begin position="36"/>
        <end position="279"/>
    </location>
</feature>
<dbReference type="EMBL" id="MRZU01000003">
    <property type="protein sequence ID" value="OUJ19061.1"/>
    <property type="molecule type" value="Genomic_DNA"/>
</dbReference>
<dbReference type="AlphaFoldDB" id="A0A1Y3GC78"/>
<keyword evidence="3" id="KW-0949">S-adenosyl-L-methionine</keyword>
<dbReference type="OrthoDB" id="105445at2157"/>
<proteinExistence type="predicted"/>
<keyword evidence="9" id="KW-1185">Reference proteome</keyword>
<dbReference type="InterPro" id="IPR005909">
    <property type="entry name" value="RaSEA"/>
</dbReference>
<evidence type="ECO:0000259" key="7">
    <source>
        <dbReference type="PROSITE" id="PS51918"/>
    </source>
</evidence>
<dbReference type="NCBIfam" id="TIGR01210">
    <property type="entry name" value="archaeosine biosynthesis radical SAM protein RaSEA"/>
    <property type="match status" value="1"/>
</dbReference>
<protein>
    <submittedName>
        <fullName evidence="8">MiaB family Radical SAM enzyme</fullName>
    </submittedName>
</protein>
<dbReference type="GO" id="GO:0003824">
    <property type="term" value="F:catalytic activity"/>
    <property type="evidence" value="ECO:0007669"/>
    <property type="project" value="InterPro"/>
</dbReference>
<comment type="caution">
    <text evidence="8">The sequence shown here is derived from an EMBL/GenBank/DDBJ whole genome shotgun (WGS) entry which is preliminary data.</text>
</comment>
<gene>
    <name evidence="8" type="ORF">AMET1_0713</name>
</gene>
<dbReference type="InterPro" id="IPR007197">
    <property type="entry name" value="rSAM"/>
</dbReference>
<evidence type="ECO:0000256" key="3">
    <source>
        <dbReference type="ARBA" id="ARBA00022691"/>
    </source>
</evidence>
<dbReference type="Proteomes" id="UP000195137">
    <property type="component" value="Unassembled WGS sequence"/>
</dbReference>
<dbReference type="InterPro" id="IPR006638">
    <property type="entry name" value="Elp3/MiaA/NifB-like_rSAM"/>
</dbReference>
<dbReference type="GO" id="GO:0002926">
    <property type="term" value="P:tRNA wobble base 5-methoxycarbonylmethyl-2-thiouridinylation"/>
    <property type="evidence" value="ECO:0007669"/>
    <property type="project" value="TreeGrafter"/>
</dbReference>
<dbReference type="Pfam" id="PF04055">
    <property type="entry name" value="Radical_SAM"/>
    <property type="match status" value="1"/>
</dbReference>
<dbReference type="Gene3D" id="3.20.20.70">
    <property type="entry name" value="Aldolase class I"/>
    <property type="match status" value="1"/>
</dbReference>
<evidence type="ECO:0000256" key="1">
    <source>
        <dbReference type="ARBA" id="ARBA00001966"/>
    </source>
</evidence>
<keyword evidence="6" id="KW-0411">Iron-sulfur</keyword>
<dbReference type="GO" id="GO:0051539">
    <property type="term" value="F:4 iron, 4 sulfur cluster binding"/>
    <property type="evidence" value="ECO:0007669"/>
    <property type="project" value="UniProtKB-KW"/>
</dbReference>
<dbReference type="InterPro" id="IPR013785">
    <property type="entry name" value="Aldolase_TIM"/>
</dbReference>
<dbReference type="PANTHER" id="PTHR11135">
    <property type="entry name" value="HISTONE ACETYLTRANSFERASE-RELATED"/>
    <property type="match status" value="1"/>
</dbReference>
<keyword evidence="5" id="KW-0408">Iron</keyword>
<dbReference type="GO" id="GO:0005737">
    <property type="term" value="C:cytoplasm"/>
    <property type="evidence" value="ECO:0007669"/>
    <property type="project" value="TreeGrafter"/>
</dbReference>
<reference evidence="8 9" key="1">
    <citation type="submission" date="2016-12" db="EMBL/GenBank/DDBJ databases">
        <title>Discovery of methanogenic haloarchaea.</title>
        <authorList>
            <person name="Sorokin D.Y."/>
            <person name="Makarova K.S."/>
            <person name="Abbas B."/>
            <person name="Ferrer M."/>
            <person name="Golyshin P.N."/>
        </authorList>
    </citation>
    <scope>NUCLEOTIDE SEQUENCE [LARGE SCALE GENOMIC DNA]</scope>
    <source>
        <strain evidence="8">AMET1</strain>
    </source>
</reference>
<dbReference type="SUPFAM" id="SSF102114">
    <property type="entry name" value="Radical SAM enzymes"/>
    <property type="match status" value="1"/>
</dbReference>
<evidence type="ECO:0000256" key="2">
    <source>
        <dbReference type="ARBA" id="ARBA00022485"/>
    </source>
</evidence>
<dbReference type="InterPro" id="IPR058240">
    <property type="entry name" value="rSAM_sf"/>
</dbReference>
<dbReference type="PANTHER" id="PTHR11135:SF0">
    <property type="entry name" value="ELONGATOR COMPLEX PROTEIN 3"/>
    <property type="match status" value="1"/>
</dbReference>
<organism evidence="8 9">
    <name type="scientific">Methanonatronarchaeum thermophilum</name>
    <dbReference type="NCBI Taxonomy" id="1927129"/>
    <lineage>
        <taxon>Archaea</taxon>
        <taxon>Methanobacteriati</taxon>
        <taxon>Methanobacteriota</taxon>
        <taxon>Methanonatronarchaeia</taxon>
        <taxon>Methanonatronarchaeales</taxon>
        <taxon>Methanonatronarchaeaceae</taxon>
        <taxon>Methanonatronarchaeum</taxon>
    </lineage>
</organism>
<dbReference type="InterPro" id="IPR039661">
    <property type="entry name" value="ELP3"/>
</dbReference>
<dbReference type="PIRSF" id="PIRSF004954">
    <property type="entry name" value="Radical_SAM"/>
    <property type="match status" value="1"/>
</dbReference>
<evidence type="ECO:0000256" key="5">
    <source>
        <dbReference type="ARBA" id="ARBA00023004"/>
    </source>
</evidence>
<comment type="cofactor">
    <cofactor evidence="1">
        <name>[4Fe-4S] cluster</name>
        <dbReference type="ChEBI" id="CHEBI:49883"/>
    </cofactor>
</comment>
<dbReference type="RefSeq" id="WP_086637107.1">
    <property type="nucleotide sequence ID" value="NZ_MRZU01000003.1"/>
</dbReference>
<dbReference type="PROSITE" id="PS51918">
    <property type="entry name" value="RADICAL_SAM"/>
    <property type="match status" value="1"/>
</dbReference>
<dbReference type="GO" id="GO:0046872">
    <property type="term" value="F:metal ion binding"/>
    <property type="evidence" value="ECO:0007669"/>
    <property type="project" value="UniProtKB-KW"/>
</dbReference>
<keyword evidence="2" id="KW-0004">4Fe-4S</keyword>
<dbReference type="SMART" id="SM00729">
    <property type="entry name" value="Elp3"/>
    <property type="match status" value="1"/>
</dbReference>
<name>A0A1Y3GC78_9EURY</name>
<evidence type="ECO:0000256" key="6">
    <source>
        <dbReference type="ARBA" id="ARBA00023014"/>
    </source>
</evidence>
<evidence type="ECO:0000256" key="4">
    <source>
        <dbReference type="ARBA" id="ARBA00022723"/>
    </source>
</evidence>
<accession>A0A1Y3GC78</accession>
<dbReference type="SFLD" id="SFLDS00029">
    <property type="entry name" value="Radical_SAM"/>
    <property type="match status" value="1"/>
</dbReference>
<evidence type="ECO:0000313" key="9">
    <source>
        <dbReference type="Proteomes" id="UP000195137"/>
    </source>
</evidence>
<sequence>MPKQLEKIMTNIRKTNLPTKNDPKKPVAVWKDKARNNDRPINCLNIILRTTGCSWGRESGCTMCGYIYDSTEKTTVKDLKKQFDIAINKHEEQTKYIKIFTSGSFLDDEELPQEAREYILQKTSKTGVEILGVESRPEFITKDKIKKAREYIPEFEVGLGIESTDNQVLNETINKNSSYKEYKTAIQKIHDAGGKVKAYLMLKPPLLTEKEAINDTIRSIKTVAKENVDKISINPCNVQRGTLVEQLYNKKQYRPPWLWSLLEILKQTNDQPTNIISDPVGGGKERGAHNCGECDTHILNTINHYSLHQEKKYLDKPECDCKTKWKTTLENEAKSHRIYTGCK</sequence>
<keyword evidence="4" id="KW-0479">Metal-binding</keyword>